<evidence type="ECO:0000256" key="4">
    <source>
        <dbReference type="ARBA" id="ARBA00023125"/>
    </source>
</evidence>
<dbReference type="InterPro" id="IPR016032">
    <property type="entry name" value="Sig_transdc_resp-reg_C-effctor"/>
</dbReference>
<dbReference type="GO" id="GO:0003677">
    <property type="term" value="F:DNA binding"/>
    <property type="evidence" value="ECO:0007669"/>
    <property type="project" value="UniProtKB-KW"/>
</dbReference>
<accession>A0AAE6X0W2</accession>
<dbReference type="Proteomes" id="UP000501122">
    <property type="component" value="Chromosome"/>
</dbReference>
<evidence type="ECO:0000259" key="7">
    <source>
        <dbReference type="PROSITE" id="PS50043"/>
    </source>
</evidence>
<dbReference type="InterPro" id="IPR011006">
    <property type="entry name" value="CheY-like_superfamily"/>
</dbReference>
<evidence type="ECO:0000259" key="8">
    <source>
        <dbReference type="PROSITE" id="PS50110"/>
    </source>
</evidence>
<dbReference type="PROSITE" id="PS50043">
    <property type="entry name" value="HTH_LUXR_2"/>
    <property type="match status" value="1"/>
</dbReference>
<dbReference type="GO" id="GO:0006355">
    <property type="term" value="P:regulation of DNA-templated transcription"/>
    <property type="evidence" value="ECO:0007669"/>
    <property type="project" value="InterPro"/>
</dbReference>
<dbReference type="GO" id="GO:0000160">
    <property type="term" value="P:phosphorelay signal transduction system"/>
    <property type="evidence" value="ECO:0007669"/>
    <property type="project" value="UniProtKB-KW"/>
</dbReference>
<dbReference type="InterPro" id="IPR036388">
    <property type="entry name" value="WH-like_DNA-bd_sf"/>
</dbReference>
<feature type="domain" description="HTH luxR-type" evidence="7">
    <location>
        <begin position="130"/>
        <end position="195"/>
    </location>
</feature>
<keyword evidence="4" id="KW-0238">DNA-binding</keyword>
<dbReference type="Gene3D" id="1.10.10.10">
    <property type="entry name" value="Winged helix-like DNA-binding domain superfamily/Winged helix DNA-binding domain"/>
    <property type="match status" value="1"/>
</dbReference>
<sequence>MNILHAEDQSMLREAMKQLLKLSGKFNEIVSVRNGKEAIEYLDNNIDVAILDIEMPEKNGLEVLEYIRENDLNCKVIIVTTFKRPGYFEKALNFNVDAYVLKERSVDDLILTIDKVLNGQKEYSPELLPMMLTKNPLNDKEQEILELIGEGLSSKEISEQLFLSHGTIRNYTSVITEKLGAENKINAWRIANELGFIKST</sequence>
<dbReference type="PRINTS" id="PR00038">
    <property type="entry name" value="HTHLUXR"/>
</dbReference>
<dbReference type="PROSITE" id="PS50110">
    <property type="entry name" value="RESPONSE_REGULATORY"/>
    <property type="match status" value="1"/>
</dbReference>
<dbReference type="EMBL" id="CP047363">
    <property type="protein sequence ID" value="QIH77495.1"/>
    <property type="molecule type" value="Genomic_DNA"/>
</dbReference>
<gene>
    <name evidence="9" type="ORF">GTN30_02285</name>
</gene>
<keyword evidence="5" id="KW-0804">Transcription</keyword>
<evidence type="ECO:0000256" key="1">
    <source>
        <dbReference type="ARBA" id="ARBA00022553"/>
    </source>
</evidence>
<keyword evidence="1 6" id="KW-0597">Phosphoprotein</keyword>
<dbReference type="InterPro" id="IPR051015">
    <property type="entry name" value="EvgA-like"/>
</dbReference>
<dbReference type="Gene3D" id="3.40.50.2300">
    <property type="match status" value="1"/>
</dbReference>
<evidence type="ECO:0000256" key="5">
    <source>
        <dbReference type="ARBA" id="ARBA00023163"/>
    </source>
</evidence>
<keyword evidence="3" id="KW-0805">Transcription regulation</keyword>
<evidence type="ECO:0000256" key="3">
    <source>
        <dbReference type="ARBA" id="ARBA00023015"/>
    </source>
</evidence>
<dbReference type="CDD" id="cd06170">
    <property type="entry name" value="LuxR_C_like"/>
    <property type="match status" value="1"/>
</dbReference>
<dbReference type="PANTHER" id="PTHR45566">
    <property type="entry name" value="HTH-TYPE TRANSCRIPTIONAL REGULATOR YHJB-RELATED"/>
    <property type="match status" value="1"/>
</dbReference>
<dbReference type="Pfam" id="PF00196">
    <property type="entry name" value="GerE"/>
    <property type="match status" value="1"/>
</dbReference>
<dbReference type="AlphaFoldDB" id="A0AAE6X0W2"/>
<protein>
    <submittedName>
        <fullName evidence="9">Response regulator</fullName>
    </submittedName>
</protein>
<dbReference type="InterPro" id="IPR000792">
    <property type="entry name" value="Tscrpt_reg_LuxR_C"/>
</dbReference>
<organism evidence="9 10">
    <name type="scientific">Macrococcoides canis</name>
    <dbReference type="NCBI Taxonomy" id="1855823"/>
    <lineage>
        <taxon>Bacteria</taxon>
        <taxon>Bacillati</taxon>
        <taxon>Bacillota</taxon>
        <taxon>Bacilli</taxon>
        <taxon>Bacillales</taxon>
        <taxon>Staphylococcaceae</taxon>
        <taxon>Macrococcoides</taxon>
    </lineage>
</organism>
<dbReference type="SUPFAM" id="SSF46894">
    <property type="entry name" value="C-terminal effector domain of the bipartite response regulators"/>
    <property type="match status" value="1"/>
</dbReference>
<keyword evidence="2" id="KW-0902">Two-component regulatory system</keyword>
<dbReference type="Pfam" id="PF00072">
    <property type="entry name" value="Response_reg"/>
    <property type="match status" value="1"/>
</dbReference>
<dbReference type="InterPro" id="IPR001789">
    <property type="entry name" value="Sig_transdc_resp-reg_receiver"/>
</dbReference>
<reference evidence="9" key="1">
    <citation type="journal article" date="2020" name="Antimicrob. Agents Chemother.">
        <title>The novel macrolide resistance genes mef(D), msr(F) and msr(H) are present on resistance islands in Macrococcus canis, Macrococcus caseolyticus and Staphylococcus aureus.</title>
        <authorList>
            <person name="Schwendener S."/>
            <person name="Dona V."/>
            <person name="Perreten V."/>
        </authorList>
    </citation>
    <scope>NUCLEOTIDE SEQUENCE</scope>
    <source>
        <strain evidence="9">Epi0076A</strain>
    </source>
</reference>
<dbReference type="SMART" id="SM00421">
    <property type="entry name" value="HTH_LUXR"/>
    <property type="match status" value="1"/>
</dbReference>
<proteinExistence type="predicted"/>
<feature type="modified residue" description="4-aspartylphosphate" evidence="6">
    <location>
        <position position="52"/>
    </location>
</feature>
<dbReference type="SMART" id="SM00448">
    <property type="entry name" value="REC"/>
    <property type="match status" value="1"/>
</dbReference>
<dbReference type="SUPFAM" id="SSF52172">
    <property type="entry name" value="CheY-like"/>
    <property type="match status" value="1"/>
</dbReference>
<feature type="domain" description="Response regulatory" evidence="8">
    <location>
        <begin position="2"/>
        <end position="117"/>
    </location>
</feature>
<evidence type="ECO:0000313" key="10">
    <source>
        <dbReference type="Proteomes" id="UP000501122"/>
    </source>
</evidence>
<evidence type="ECO:0000256" key="2">
    <source>
        <dbReference type="ARBA" id="ARBA00023012"/>
    </source>
</evidence>
<dbReference type="PANTHER" id="PTHR45566:SF2">
    <property type="entry name" value="NARL SUBFAMILY"/>
    <property type="match status" value="1"/>
</dbReference>
<evidence type="ECO:0000256" key="6">
    <source>
        <dbReference type="PROSITE-ProRule" id="PRU00169"/>
    </source>
</evidence>
<name>A0AAE6X0W2_9STAP</name>
<evidence type="ECO:0000313" key="9">
    <source>
        <dbReference type="EMBL" id="QIH77495.1"/>
    </source>
</evidence>